<dbReference type="eggNOG" id="COG0644">
    <property type="taxonomic scope" value="Bacteria"/>
</dbReference>
<organism evidence="2 3">
    <name type="scientific">Candidatus Neomicrothrix parvicella RN1</name>
    <dbReference type="NCBI Taxonomy" id="1229780"/>
    <lineage>
        <taxon>Bacteria</taxon>
        <taxon>Bacillati</taxon>
        <taxon>Actinomycetota</taxon>
        <taxon>Acidimicrobiia</taxon>
        <taxon>Acidimicrobiales</taxon>
        <taxon>Microthrixaceae</taxon>
        <taxon>Candidatus Neomicrothrix</taxon>
    </lineage>
</organism>
<dbReference type="OrthoDB" id="9795712at2"/>
<evidence type="ECO:0000313" key="3">
    <source>
        <dbReference type="Proteomes" id="UP000018291"/>
    </source>
</evidence>
<keyword evidence="3" id="KW-1185">Reference proteome</keyword>
<dbReference type="PANTHER" id="PTHR42685">
    <property type="entry name" value="GERANYLGERANYL DIPHOSPHATE REDUCTASE"/>
    <property type="match status" value="1"/>
</dbReference>
<dbReference type="InterPro" id="IPR002938">
    <property type="entry name" value="FAD-bd"/>
</dbReference>
<name>R4Z088_9ACTN</name>
<gene>
    <name evidence="2" type="ORF">BN381_10278</name>
</gene>
<dbReference type="STRING" id="1229780.BN381_10278"/>
<dbReference type="Gene3D" id="3.50.50.60">
    <property type="entry name" value="FAD/NAD(P)-binding domain"/>
    <property type="match status" value="1"/>
</dbReference>
<dbReference type="PANTHER" id="PTHR42685:SF22">
    <property type="entry name" value="CONDITIONED MEDIUM FACTOR RECEPTOR 1"/>
    <property type="match status" value="1"/>
</dbReference>
<evidence type="ECO:0000259" key="1">
    <source>
        <dbReference type="Pfam" id="PF01494"/>
    </source>
</evidence>
<reference evidence="2 3" key="1">
    <citation type="journal article" date="2013" name="ISME J.">
        <title>Metabolic model for the filamentous 'Candidatus Microthrix parvicella' based on genomic and metagenomic analyses.</title>
        <authorList>
            <person name="Jon McIlroy S."/>
            <person name="Kristiansen R."/>
            <person name="Albertsen M."/>
            <person name="Michael Karst S."/>
            <person name="Rossetti S."/>
            <person name="Lund Nielsen J."/>
            <person name="Tandoi V."/>
            <person name="James Seviour R."/>
            <person name="Nielsen P.H."/>
        </authorList>
    </citation>
    <scope>NUCLEOTIDE SEQUENCE [LARGE SCALE GENOMIC DNA]</scope>
    <source>
        <strain evidence="2 3">RN1</strain>
    </source>
</reference>
<dbReference type="RefSeq" id="WP_012223064.1">
    <property type="nucleotide sequence ID" value="NZ_HG422565.1"/>
</dbReference>
<evidence type="ECO:0000313" key="2">
    <source>
        <dbReference type="EMBL" id="CCM62047.1"/>
    </source>
</evidence>
<dbReference type="InterPro" id="IPR036188">
    <property type="entry name" value="FAD/NAD-bd_sf"/>
</dbReference>
<protein>
    <submittedName>
        <fullName evidence="2">Putative geranylgeranyl reductase</fullName>
    </submittedName>
</protein>
<dbReference type="AlphaFoldDB" id="R4Z088"/>
<dbReference type="Proteomes" id="UP000018291">
    <property type="component" value="Unassembled WGS sequence"/>
</dbReference>
<proteinExistence type="predicted"/>
<dbReference type="NCBIfam" id="TIGR02032">
    <property type="entry name" value="GG-red-SF"/>
    <property type="match status" value="1"/>
</dbReference>
<dbReference type="PRINTS" id="PR00420">
    <property type="entry name" value="RNGMNOXGNASE"/>
</dbReference>
<dbReference type="GO" id="GO:0071949">
    <property type="term" value="F:FAD binding"/>
    <property type="evidence" value="ECO:0007669"/>
    <property type="project" value="InterPro"/>
</dbReference>
<dbReference type="GO" id="GO:0016628">
    <property type="term" value="F:oxidoreductase activity, acting on the CH-CH group of donors, NAD or NADP as acceptor"/>
    <property type="evidence" value="ECO:0007669"/>
    <property type="project" value="InterPro"/>
</dbReference>
<feature type="domain" description="FAD-binding" evidence="1">
    <location>
        <begin position="4"/>
        <end position="302"/>
    </location>
</feature>
<dbReference type="InterPro" id="IPR011777">
    <property type="entry name" value="Geranylgeranyl_Rdtase_fam"/>
</dbReference>
<comment type="caution">
    <text evidence="2">The sequence shown here is derived from an EMBL/GenBank/DDBJ whole genome shotgun (WGS) entry which is preliminary data.</text>
</comment>
<dbReference type="Pfam" id="PF01494">
    <property type="entry name" value="FAD_binding_3"/>
    <property type="match status" value="1"/>
</dbReference>
<accession>R4Z088</accession>
<dbReference type="EMBL" id="CANL01000001">
    <property type="protein sequence ID" value="CCM62047.1"/>
    <property type="molecule type" value="Genomic_DNA"/>
</dbReference>
<dbReference type="HOGENOM" id="CLU_024648_5_2_11"/>
<dbReference type="SUPFAM" id="SSF51905">
    <property type="entry name" value="FAD/NAD(P)-binding domain"/>
    <property type="match status" value="1"/>
</dbReference>
<sequence>MKTTVVVGAGPAGCAAAITLARSGAPVTLIDKATFPRDKICGDGLTTGALRELESLGFSPDGVANWTPVSDVVVRSPTGSVVRFPLPRDDSLHAVVVRRLDLDAALLKHTRSFDVEVLEGEGIAAIGPGADGIEVTTSGGRTIAAGRIIAADGMWSATRKLSGDTVDRYRGDWHAFRQYFTGVTGPAADDLWVSFEPDILPGYFWSFPLGNGRANVGFGIMRHDGISPGNKLDRVHDMAKRWPELLDRPHIRELLGNEATPESPHRAWPIPARIGDLPLVGDRVLYVGDAAAAGDPMTGEGIAQALVTGRLAAEAVVAGGAGVEANYEQAARAALLADHRMSLALTRALSHRKGAAVALALAGATGWTRRNFARWLFEDYPRALVLTPRRWGRGMFTPPGATFER</sequence>
<dbReference type="InterPro" id="IPR050407">
    <property type="entry name" value="Geranylgeranyl_reductase"/>
</dbReference>